<organism evidence="2 3">
    <name type="scientific">Comamonas koreensis</name>
    <dbReference type="NCBI Taxonomy" id="160825"/>
    <lineage>
        <taxon>Bacteria</taxon>
        <taxon>Pseudomonadati</taxon>
        <taxon>Pseudomonadota</taxon>
        <taxon>Betaproteobacteria</taxon>
        <taxon>Burkholderiales</taxon>
        <taxon>Comamonadaceae</taxon>
        <taxon>Comamonas</taxon>
    </lineage>
</organism>
<dbReference type="Proteomes" id="UP001199260">
    <property type="component" value="Unassembled WGS sequence"/>
</dbReference>
<feature type="compositionally biased region" description="Polar residues" evidence="1">
    <location>
        <begin position="251"/>
        <end position="267"/>
    </location>
</feature>
<evidence type="ECO:0000313" key="2">
    <source>
        <dbReference type="EMBL" id="MCD2167724.1"/>
    </source>
</evidence>
<protein>
    <recommendedName>
        <fullName evidence="4">DUF721 domain-containing protein</fullName>
    </recommendedName>
</protein>
<keyword evidence="3" id="KW-1185">Reference proteome</keyword>
<comment type="caution">
    <text evidence="2">The sequence shown here is derived from an EMBL/GenBank/DDBJ whole genome shotgun (WGS) entry which is preliminary data.</text>
</comment>
<dbReference type="EMBL" id="JAJNCT010000030">
    <property type="protein sequence ID" value="MCD2167724.1"/>
    <property type="molecule type" value="Genomic_DNA"/>
</dbReference>
<evidence type="ECO:0008006" key="4">
    <source>
        <dbReference type="Google" id="ProtNLM"/>
    </source>
</evidence>
<evidence type="ECO:0000313" key="3">
    <source>
        <dbReference type="Proteomes" id="UP001199260"/>
    </source>
</evidence>
<feature type="compositionally biased region" description="Low complexity" evidence="1">
    <location>
        <begin position="206"/>
        <end position="218"/>
    </location>
</feature>
<dbReference type="AlphaFoldDB" id="A0AAW4Y198"/>
<evidence type="ECO:0000256" key="1">
    <source>
        <dbReference type="SAM" id="MobiDB-lite"/>
    </source>
</evidence>
<reference evidence="2 3" key="1">
    <citation type="submission" date="2021-11" db="EMBL/GenBank/DDBJ databases">
        <title>Genome sequence.</title>
        <authorList>
            <person name="Sun Q."/>
        </authorList>
    </citation>
    <scope>NUCLEOTIDE SEQUENCE [LARGE SCALE GENOMIC DNA]</scope>
    <source>
        <strain evidence="2 3">KCTC 12005</strain>
    </source>
</reference>
<proteinExistence type="predicted"/>
<sequence length="267" mass="28164">MSIFAKWFSRPEKKSAFAPLGPQTMFAEPLGMGQHDMLSAQSPLVSARPMAAAPQHDSAAPRPGERSARREMVYSAVRESMVRSGILSAGYKFKVLALDKRATQFIVMVDLAQEHCASPDKLTQIEALIAYSAKTRFEIVITSVYWRLNAQLGVVSSKAASGVAAPQPAVVPVPLGMDPVDEAEIAAFKKALLQAAMNPVPALDGASPARRAATSAAPRPAPIVPPARSAAHNAQIAREAAQRGGAPAPTADTSFGGLSNTQYGDLH</sequence>
<feature type="region of interest" description="Disordered" evidence="1">
    <location>
        <begin position="49"/>
        <end position="68"/>
    </location>
</feature>
<feature type="region of interest" description="Disordered" evidence="1">
    <location>
        <begin position="204"/>
        <end position="267"/>
    </location>
</feature>
<dbReference type="RefSeq" id="WP_230780197.1">
    <property type="nucleotide sequence ID" value="NZ_JAJNCT010000030.1"/>
</dbReference>
<accession>A0AAW4Y198</accession>
<name>A0AAW4Y198_9BURK</name>
<gene>
    <name evidence="2" type="ORF">LPW39_21620</name>
</gene>